<name>A0ACC2E856_DIPCM</name>
<protein>
    <submittedName>
        <fullName evidence="1">Uncharacterized protein</fullName>
    </submittedName>
</protein>
<gene>
    <name evidence="1" type="ORF">O6H91_03G079300</name>
</gene>
<dbReference type="EMBL" id="CM055094">
    <property type="protein sequence ID" value="KAJ7562662.1"/>
    <property type="molecule type" value="Genomic_DNA"/>
</dbReference>
<evidence type="ECO:0000313" key="2">
    <source>
        <dbReference type="Proteomes" id="UP001162992"/>
    </source>
</evidence>
<dbReference type="Proteomes" id="UP001162992">
    <property type="component" value="Chromosome 3"/>
</dbReference>
<accession>A0ACC2E856</accession>
<organism evidence="1 2">
    <name type="scientific">Diphasiastrum complanatum</name>
    <name type="common">Issler's clubmoss</name>
    <name type="synonym">Lycopodium complanatum</name>
    <dbReference type="NCBI Taxonomy" id="34168"/>
    <lineage>
        <taxon>Eukaryota</taxon>
        <taxon>Viridiplantae</taxon>
        <taxon>Streptophyta</taxon>
        <taxon>Embryophyta</taxon>
        <taxon>Tracheophyta</taxon>
        <taxon>Lycopodiopsida</taxon>
        <taxon>Lycopodiales</taxon>
        <taxon>Lycopodiaceae</taxon>
        <taxon>Lycopodioideae</taxon>
        <taxon>Diphasiastrum</taxon>
    </lineage>
</organism>
<reference evidence="2" key="1">
    <citation type="journal article" date="2024" name="Proc. Natl. Acad. Sci. U.S.A.">
        <title>Extraordinary preservation of gene collinearity over three hundred million years revealed in homosporous lycophytes.</title>
        <authorList>
            <person name="Li C."/>
            <person name="Wickell D."/>
            <person name="Kuo L.Y."/>
            <person name="Chen X."/>
            <person name="Nie B."/>
            <person name="Liao X."/>
            <person name="Peng D."/>
            <person name="Ji J."/>
            <person name="Jenkins J."/>
            <person name="Williams M."/>
            <person name="Shu S."/>
            <person name="Plott C."/>
            <person name="Barry K."/>
            <person name="Rajasekar S."/>
            <person name="Grimwood J."/>
            <person name="Han X."/>
            <person name="Sun S."/>
            <person name="Hou Z."/>
            <person name="He W."/>
            <person name="Dai G."/>
            <person name="Sun C."/>
            <person name="Schmutz J."/>
            <person name="Leebens-Mack J.H."/>
            <person name="Li F.W."/>
            <person name="Wang L."/>
        </authorList>
    </citation>
    <scope>NUCLEOTIDE SEQUENCE [LARGE SCALE GENOMIC DNA]</scope>
    <source>
        <strain evidence="2">cv. PW_Plant_1</strain>
    </source>
</reference>
<sequence>MHLGFKGLLTRDQRNYIYAKPGCMKLKCQHDLLLLCYTQSTGSAKCDLMGAIEVVVKFCITSLFMWALPLFLLYAFKHDLVPGFAGLSPQSHTLWSGGLAVFSVNVVIVVYVLLALRESPSTDSRQCDLAVSVTPAVIDSSKGEEKID</sequence>
<comment type="caution">
    <text evidence="1">The sequence shown here is derived from an EMBL/GenBank/DDBJ whole genome shotgun (WGS) entry which is preliminary data.</text>
</comment>
<proteinExistence type="predicted"/>
<keyword evidence="2" id="KW-1185">Reference proteome</keyword>
<evidence type="ECO:0000313" key="1">
    <source>
        <dbReference type="EMBL" id="KAJ7562662.1"/>
    </source>
</evidence>